<feature type="transmembrane region" description="Helical" evidence="6">
    <location>
        <begin position="41"/>
        <end position="62"/>
    </location>
</feature>
<dbReference type="SUPFAM" id="SSF103481">
    <property type="entry name" value="Multidrug resistance efflux transporter EmrE"/>
    <property type="match status" value="2"/>
</dbReference>
<evidence type="ECO:0000256" key="5">
    <source>
        <dbReference type="ARBA" id="ARBA00023136"/>
    </source>
</evidence>
<dbReference type="OrthoDB" id="147280at2157"/>
<dbReference type="KEGG" id="mpd:MCP_0812"/>
<keyword evidence="3 6" id="KW-0812">Transmembrane</keyword>
<evidence type="ECO:0000256" key="2">
    <source>
        <dbReference type="ARBA" id="ARBA00022475"/>
    </source>
</evidence>
<feature type="transmembrane region" description="Helical" evidence="6">
    <location>
        <begin position="131"/>
        <end position="151"/>
    </location>
</feature>
<feature type="transmembrane region" description="Helical" evidence="6">
    <location>
        <begin position="74"/>
        <end position="92"/>
    </location>
</feature>
<keyword evidence="2" id="KW-1003">Cell membrane</keyword>
<dbReference type="Proteomes" id="UP000001882">
    <property type="component" value="Chromosome"/>
</dbReference>
<proteinExistence type="predicted"/>
<dbReference type="InterPro" id="IPR050638">
    <property type="entry name" value="AA-Vitamin_Transporters"/>
</dbReference>
<comment type="subcellular location">
    <subcellularLocation>
        <location evidence="1">Cell membrane</location>
        <topology evidence="1">Multi-pass membrane protein</topology>
    </subcellularLocation>
</comment>
<dbReference type="GeneID" id="8680847"/>
<accession>D1YWR2</accession>
<keyword evidence="4 6" id="KW-1133">Transmembrane helix</keyword>
<reference evidence="8 9" key="1">
    <citation type="journal article" date="2007" name="Appl. Environ. Microbiol.">
        <title>Isolation of key methanogens for global methane emission from rice paddy fields: a novel isolate affiliated with the clone cluster rice cluster I.</title>
        <authorList>
            <person name="Sakai S."/>
            <person name="Imachi H."/>
            <person name="Sekiguchi Y."/>
            <person name="Ohashi A."/>
            <person name="Harada H."/>
            <person name="Kamagata Y."/>
        </authorList>
    </citation>
    <scope>NUCLEOTIDE SEQUENCE [LARGE SCALE GENOMIC DNA]</scope>
    <source>
        <strain evidence="9">DSM 17711 / JCM 13418 / NBRC 101707 / SANAE</strain>
    </source>
</reference>
<feature type="transmembrane region" description="Helical" evidence="6">
    <location>
        <begin position="104"/>
        <end position="124"/>
    </location>
</feature>
<dbReference type="AlphaFoldDB" id="D1YWR2"/>
<feature type="transmembrane region" description="Helical" evidence="6">
    <location>
        <begin position="12"/>
        <end position="35"/>
    </location>
</feature>
<evidence type="ECO:0000256" key="1">
    <source>
        <dbReference type="ARBA" id="ARBA00004651"/>
    </source>
</evidence>
<feature type="transmembrane region" description="Helical" evidence="6">
    <location>
        <begin position="278"/>
        <end position="294"/>
    </location>
</feature>
<dbReference type="InterPro" id="IPR000620">
    <property type="entry name" value="EamA_dom"/>
</dbReference>
<feature type="transmembrane region" description="Helical" evidence="6">
    <location>
        <begin position="163"/>
        <end position="179"/>
    </location>
</feature>
<dbReference type="InterPro" id="IPR037185">
    <property type="entry name" value="EmrE-like"/>
</dbReference>
<dbReference type="PANTHER" id="PTHR32322">
    <property type="entry name" value="INNER MEMBRANE TRANSPORTER"/>
    <property type="match status" value="1"/>
</dbReference>
<evidence type="ECO:0000313" key="9">
    <source>
        <dbReference type="Proteomes" id="UP000001882"/>
    </source>
</evidence>
<dbReference type="Gene3D" id="1.10.3730.20">
    <property type="match status" value="1"/>
</dbReference>
<dbReference type="InParanoid" id="D1YWR2"/>
<evidence type="ECO:0000256" key="4">
    <source>
        <dbReference type="ARBA" id="ARBA00022989"/>
    </source>
</evidence>
<dbReference type="Pfam" id="PF00892">
    <property type="entry name" value="EamA"/>
    <property type="match status" value="2"/>
</dbReference>
<evidence type="ECO:0000313" key="8">
    <source>
        <dbReference type="EMBL" id="BAI60884.1"/>
    </source>
</evidence>
<protein>
    <recommendedName>
        <fullName evidence="7">EamA domain-containing protein</fullName>
    </recommendedName>
</protein>
<evidence type="ECO:0000256" key="6">
    <source>
        <dbReference type="SAM" id="Phobius"/>
    </source>
</evidence>
<keyword evidence="5 6" id="KW-0472">Membrane</keyword>
<dbReference type="eggNOG" id="arCOG00271">
    <property type="taxonomic scope" value="Archaea"/>
</dbReference>
<reference evidence="9" key="3">
    <citation type="journal article" date="2011" name="PLoS ONE">
        <title>Genome sequence of a mesophilic hydrogenotrophic methanogen Methanocella paludicola, the first cultivated representative of the order Methanocellales.</title>
        <authorList>
            <person name="Sakai S."/>
            <person name="Takaki Y."/>
            <person name="Shimamura S."/>
            <person name="Sekine M."/>
            <person name="Tajima T."/>
            <person name="Kosugi H."/>
            <person name="Ichikawa N."/>
            <person name="Tasumi E."/>
            <person name="Hiraki A.T."/>
            <person name="Shimizu A."/>
            <person name="Kato Y."/>
            <person name="Nishiko R."/>
            <person name="Mori K."/>
            <person name="Fujita N."/>
            <person name="Imachi H."/>
            <person name="Takai K."/>
        </authorList>
    </citation>
    <scope>NUCLEOTIDE SEQUENCE [LARGE SCALE GENOMIC DNA]</scope>
    <source>
        <strain evidence="9">DSM 17711 / JCM 13418 / NBRC 101707 / SANAE</strain>
    </source>
</reference>
<name>D1YWR2_METPS</name>
<dbReference type="RefSeq" id="WP_012899563.1">
    <property type="nucleotide sequence ID" value="NC_013665.1"/>
</dbReference>
<dbReference type="PANTHER" id="PTHR32322:SF18">
    <property type="entry name" value="S-ADENOSYLMETHIONINE_S-ADENOSYLHOMOCYSTEINE TRANSPORTER"/>
    <property type="match status" value="1"/>
</dbReference>
<evidence type="ECO:0000259" key="7">
    <source>
        <dbReference type="Pfam" id="PF00892"/>
    </source>
</evidence>
<dbReference type="EMBL" id="AP011532">
    <property type="protein sequence ID" value="BAI60884.1"/>
    <property type="molecule type" value="Genomic_DNA"/>
</dbReference>
<feature type="transmembrane region" description="Helical" evidence="6">
    <location>
        <begin position="222"/>
        <end position="241"/>
    </location>
</feature>
<keyword evidence="9" id="KW-1185">Reference proteome</keyword>
<feature type="domain" description="EamA" evidence="7">
    <location>
        <begin position="160"/>
        <end position="293"/>
    </location>
</feature>
<sequence length="304" mass="33347">MPGEVKRDSQWPLMIALFAINIFWGGSFVANAIALKSIGPIEIASLRFFIAAPLLAAATYLWKGKDIFKFDIKDLGTIIIMALTGVTLQYVIQVTAQEYTTANNASLLINTSVFFIIFLSALFLNEKLSRWRIVGSVVGFLGVAVLVTKGSLSFDLSHSTGDIMILVCAVLWSVYSIYGKKIASKYHPLTVLNYMFIIGTICLIPFYLLTPHLPITSIPLDAIGAIVFLAIFCSIIAYLVYNVALERMDASKVGLYIYFVPLSTIVLSWLILGETMSMATIGGGLMVLLGMYLAEIKDHNNSSN</sequence>
<evidence type="ECO:0000256" key="3">
    <source>
        <dbReference type="ARBA" id="ARBA00022692"/>
    </source>
</evidence>
<reference evidence="8 9" key="2">
    <citation type="journal article" date="2008" name="Int. J. Syst. Evol. Microbiol.">
        <title>Methanocella paludicola gen. nov., sp. nov., a methane-producing archaeon, the first isolate of the lineage 'Rice Cluster I', and proposal of the new archaeal order Methanocellales ord. nov.</title>
        <authorList>
            <person name="Sakai S."/>
            <person name="Imachi H."/>
            <person name="Hanada S."/>
            <person name="Ohashi A."/>
            <person name="Harada H."/>
            <person name="Kamagata Y."/>
        </authorList>
    </citation>
    <scope>NUCLEOTIDE SEQUENCE [LARGE SCALE GENOMIC DNA]</scope>
    <source>
        <strain evidence="9">DSM 17711 / JCM 13418 / NBRC 101707 / SANAE</strain>
    </source>
</reference>
<feature type="transmembrane region" description="Helical" evidence="6">
    <location>
        <begin position="253"/>
        <end position="272"/>
    </location>
</feature>
<dbReference type="STRING" id="304371.MCP_0812"/>
<feature type="transmembrane region" description="Helical" evidence="6">
    <location>
        <begin position="191"/>
        <end position="210"/>
    </location>
</feature>
<organism evidence="8 9">
    <name type="scientific">Methanocella paludicola (strain DSM 17711 / JCM 13418 / NBRC 101707 / SANAE)</name>
    <dbReference type="NCBI Taxonomy" id="304371"/>
    <lineage>
        <taxon>Archaea</taxon>
        <taxon>Methanobacteriati</taxon>
        <taxon>Methanobacteriota</taxon>
        <taxon>Stenosarchaea group</taxon>
        <taxon>Methanomicrobia</taxon>
        <taxon>Methanocellales</taxon>
        <taxon>Methanocellaceae</taxon>
        <taxon>Methanocella</taxon>
    </lineage>
</organism>
<feature type="domain" description="EamA" evidence="7">
    <location>
        <begin position="14"/>
        <end position="147"/>
    </location>
</feature>
<dbReference type="GO" id="GO:0005886">
    <property type="term" value="C:plasma membrane"/>
    <property type="evidence" value="ECO:0007669"/>
    <property type="project" value="UniProtKB-SubCell"/>
</dbReference>
<gene>
    <name evidence="8" type="ordered locus">MCP_0812</name>
</gene>